<proteinExistence type="predicted"/>
<evidence type="ECO:0000313" key="2">
    <source>
        <dbReference type="EMBL" id="QHU09052.1"/>
    </source>
</evidence>
<name>A0A6C0JTH6_9ZZZZ</name>
<dbReference type="AlphaFoldDB" id="A0A6C0JTH6"/>
<keyword evidence="1" id="KW-0812">Transmembrane</keyword>
<reference evidence="2" key="1">
    <citation type="journal article" date="2020" name="Nature">
        <title>Giant virus diversity and host interactions through global metagenomics.</title>
        <authorList>
            <person name="Schulz F."/>
            <person name="Roux S."/>
            <person name="Paez-Espino D."/>
            <person name="Jungbluth S."/>
            <person name="Walsh D.A."/>
            <person name="Denef V.J."/>
            <person name="McMahon K.D."/>
            <person name="Konstantinidis K.T."/>
            <person name="Eloe-Fadrosh E.A."/>
            <person name="Kyrpides N.C."/>
            <person name="Woyke T."/>
        </authorList>
    </citation>
    <scope>NUCLEOTIDE SEQUENCE</scope>
    <source>
        <strain evidence="2">GVMAG-S-1064190-84</strain>
    </source>
</reference>
<organism evidence="2">
    <name type="scientific">viral metagenome</name>
    <dbReference type="NCBI Taxonomy" id="1070528"/>
    <lineage>
        <taxon>unclassified sequences</taxon>
        <taxon>metagenomes</taxon>
        <taxon>organismal metagenomes</taxon>
    </lineage>
</organism>
<protein>
    <recommendedName>
        <fullName evidence="3">VP11</fullName>
    </recommendedName>
</protein>
<accession>A0A6C0JTH6</accession>
<evidence type="ECO:0000256" key="1">
    <source>
        <dbReference type="SAM" id="Phobius"/>
    </source>
</evidence>
<evidence type="ECO:0008006" key="3">
    <source>
        <dbReference type="Google" id="ProtNLM"/>
    </source>
</evidence>
<sequence>MSNTHKKNYFEISNKLKYFRIPIIILSGINSVVSVGLTEYIDQSTISAITCLLALVVGIIGSIELFLKLNESLQSEYNSGKEFGLLHVNIAKMLMLSRSERSISGQDYLNDVFGQYITLIGNSNLIVSNVLHHGLKTKQEPIKISVIDQIKNKMSPSPSPSISSVDEIEMVKINNE</sequence>
<keyword evidence="1" id="KW-1133">Transmembrane helix</keyword>
<dbReference type="EMBL" id="MN740703">
    <property type="protein sequence ID" value="QHU09052.1"/>
    <property type="molecule type" value="Genomic_DNA"/>
</dbReference>
<feature type="transmembrane region" description="Helical" evidence="1">
    <location>
        <begin position="21"/>
        <end position="41"/>
    </location>
</feature>
<feature type="transmembrane region" description="Helical" evidence="1">
    <location>
        <begin position="47"/>
        <end position="67"/>
    </location>
</feature>
<keyword evidence="1" id="KW-0472">Membrane</keyword>